<dbReference type="InterPro" id="IPR015943">
    <property type="entry name" value="WD40/YVTN_repeat-like_dom_sf"/>
</dbReference>
<evidence type="ECO:0000256" key="7">
    <source>
        <dbReference type="ARBA" id="ARBA00023242"/>
    </source>
</evidence>
<dbReference type="Gene3D" id="2.130.10.10">
    <property type="entry name" value="YVTN repeat-like/Quinoprotein amine dehydrogenase"/>
    <property type="match status" value="3"/>
</dbReference>
<evidence type="ECO:0000259" key="10">
    <source>
        <dbReference type="Pfam" id="PF23769"/>
    </source>
</evidence>
<dbReference type="RefSeq" id="XP_002741255.2">
    <property type="nucleotide sequence ID" value="XM_002741209.2"/>
</dbReference>
<evidence type="ECO:0000256" key="2">
    <source>
        <dbReference type="ARBA" id="ARBA00022517"/>
    </source>
</evidence>
<dbReference type="InterPro" id="IPR036322">
    <property type="entry name" value="WD40_repeat_dom_sf"/>
</dbReference>
<dbReference type="PANTHER" id="PTHR44215">
    <property type="entry name" value="WD REPEAT-CONTAINING PROTEIN 75"/>
    <property type="match status" value="1"/>
</dbReference>
<keyword evidence="5" id="KW-0677">Repeat</keyword>
<reference evidence="12" key="1">
    <citation type="submission" date="2025-08" db="UniProtKB">
        <authorList>
            <consortium name="RefSeq"/>
        </authorList>
    </citation>
    <scope>IDENTIFICATION</scope>
    <source>
        <tissue evidence="12">Testes</tissue>
    </source>
</reference>
<dbReference type="PROSITE" id="PS50082">
    <property type="entry name" value="WD_REPEATS_2"/>
    <property type="match status" value="1"/>
</dbReference>
<dbReference type="Pfam" id="PF23869">
    <property type="entry name" value="Beta-prop_WDR75_1st"/>
    <property type="match status" value="1"/>
</dbReference>
<dbReference type="InterPro" id="IPR001680">
    <property type="entry name" value="WD40_rpt"/>
</dbReference>
<keyword evidence="7" id="KW-0539">Nucleus</keyword>
<dbReference type="SMART" id="SM00320">
    <property type="entry name" value="WD40"/>
    <property type="match status" value="7"/>
</dbReference>
<evidence type="ECO:0000256" key="4">
    <source>
        <dbReference type="ARBA" id="ARBA00022574"/>
    </source>
</evidence>
<evidence type="ECO:0000256" key="9">
    <source>
        <dbReference type="SAM" id="MobiDB-lite"/>
    </source>
</evidence>
<evidence type="ECO:0000256" key="8">
    <source>
        <dbReference type="PROSITE-ProRule" id="PRU00221"/>
    </source>
</evidence>
<dbReference type="InterPro" id="IPR053826">
    <property type="entry name" value="WDR75"/>
</dbReference>
<evidence type="ECO:0000256" key="1">
    <source>
        <dbReference type="ARBA" id="ARBA00004604"/>
    </source>
</evidence>
<name>A0ABM0H045_SACKO</name>
<dbReference type="Proteomes" id="UP000694865">
    <property type="component" value="Unplaced"/>
</dbReference>
<accession>A0ABM0H045</accession>
<keyword evidence="4 8" id="KW-0853">WD repeat</keyword>
<sequence length="848" mass="95707">MRFGIDTCAGSSLIKERTIFSHDNKYLICCFGHVIKVLAIATGECLHELRGHQEYVTSVVLNPSNKLQLFSSSLDGTVKLWDYTDGILFKTYHIGVPIHALYVPVTSKSLYVTVKEDKRSTEKPYKFSLKQFVLPKSANKNIKLGESSTIFSGMYIRNQKKVSFGVNAEFVAAVSGKELFVKMLKNDSTEMRCFRITKKSFTSVVCHPTDYCIATGDGTGQLLLWRNFTEPEKKVSQHKNHWHSRSLQDICFSAEGSYIYTVGLECTVVQWQYETNHKSFLPRLGSPICYVSCSEDNSYIATSHLDNAIQVLSNGKIIQTFQGLTREYLPQHGNDVIPTGVVLDPRSHCVVLNGKPGHLQFYDMHTDKLLYNLDIVRQNYITADALHNTLVQTDVEKAAFDCHGNWLATVERRDDGVTAMEMRLKFWQWSDKKQSFVLNTSIESPHQDKVTAMCFRPANNKINPSGTPMAVTSSKDNKFKIWILIDDTDIYRKNVCWTCQSVGFYHDLPTGSIAFSTDGSLLAVVCSNIITLWDPDTNGLKTRLCQPVMTKRRYACHQVLFGNGSSSHCLVAVYDDNITVWNLLTCSVSWSLYLDVSCLVKDPSTDYFAAFTNQSDVYIFKASEQNAKHIYNQVSKSAVVAAIFVPHKQTQDATDALPWQQKSQLYFINEDQQLKSLRSIQELDKRQKMHAPRKSAIQENLPSTPFSKFLETYQTGGKRNPSDISLHGNPGSVAAREIMNTPAHVLPPVSSLCNSFMKILLIPNSATSRIDDTESDEESSTNNQTSDSEESEMEEDGLRTNTDQSKVIALNGSTEHFTQIDAKQLEKQSSKSFSWMKRFFKTLHSEKE</sequence>
<evidence type="ECO:0000256" key="3">
    <source>
        <dbReference type="ARBA" id="ARBA00022552"/>
    </source>
</evidence>
<keyword evidence="6" id="KW-0804">Transcription</keyword>
<protein>
    <submittedName>
        <fullName evidence="12">WD repeat-containing protein 75-like</fullName>
    </submittedName>
</protein>
<keyword evidence="3" id="KW-0698">rRNA processing</keyword>
<organism evidence="11 12">
    <name type="scientific">Saccoglossus kowalevskii</name>
    <name type="common">Acorn worm</name>
    <dbReference type="NCBI Taxonomy" id="10224"/>
    <lineage>
        <taxon>Eukaryota</taxon>
        <taxon>Metazoa</taxon>
        <taxon>Hemichordata</taxon>
        <taxon>Enteropneusta</taxon>
        <taxon>Harrimaniidae</taxon>
        <taxon>Saccoglossus</taxon>
    </lineage>
</organism>
<dbReference type="SUPFAM" id="SSF50978">
    <property type="entry name" value="WD40 repeat-like"/>
    <property type="match status" value="1"/>
</dbReference>
<comment type="subcellular location">
    <subcellularLocation>
        <location evidence="1">Nucleus</location>
        <location evidence="1">Nucleolus</location>
    </subcellularLocation>
</comment>
<feature type="repeat" description="WD" evidence="8">
    <location>
        <begin position="49"/>
        <end position="91"/>
    </location>
</feature>
<evidence type="ECO:0000256" key="5">
    <source>
        <dbReference type="ARBA" id="ARBA00022737"/>
    </source>
</evidence>
<keyword evidence="2" id="KW-0690">Ribosome biogenesis</keyword>
<keyword evidence="11" id="KW-1185">Reference proteome</keyword>
<evidence type="ECO:0000256" key="6">
    <source>
        <dbReference type="ARBA" id="ARBA00023163"/>
    </source>
</evidence>
<evidence type="ECO:0000313" key="11">
    <source>
        <dbReference type="Proteomes" id="UP000694865"/>
    </source>
</evidence>
<gene>
    <name evidence="12" type="primary">LOC100376189</name>
</gene>
<dbReference type="SUPFAM" id="SSF69322">
    <property type="entry name" value="Tricorn protease domain 2"/>
    <property type="match status" value="1"/>
</dbReference>
<dbReference type="PROSITE" id="PS50294">
    <property type="entry name" value="WD_REPEATS_REGION"/>
    <property type="match status" value="1"/>
</dbReference>
<proteinExistence type="predicted"/>
<feature type="domain" description="WD repeat-containing protein 75 second beta-propeller" evidence="10">
    <location>
        <begin position="342"/>
        <end position="672"/>
    </location>
</feature>
<dbReference type="InterPro" id="IPR057644">
    <property type="entry name" value="Beta-prop_WDR75_2nd"/>
</dbReference>
<feature type="region of interest" description="Disordered" evidence="9">
    <location>
        <begin position="768"/>
        <end position="815"/>
    </location>
</feature>
<evidence type="ECO:0000313" key="12">
    <source>
        <dbReference type="RefSeq" id="XP_002741255.2"/>
    </source>
</evidence>
<dbReference type="Pfam" id="PF23769">
    <property type="entry name" value="Beta-prop_WDR75_2nd"/>
    <property type="match status" value="1"/>
</dbReference>
<dbReference type="PANTHER" id="PTHR44215:SF1">
    <property type="entry name" value="WD REPEAT-CONTAINING PROTEIN 75"/>
    <property type="match status" value="1"/>
</dbReference>
<feature type="compositionally biased region" description="Polar residues" evidence="9">
    <location>
        <begin position="799"/>
        <end position="815"/>
    </location>
</feature>
<dbReference type="GeneID" id="100376189"/>